<dbReference type="SMART" id="SM00446">
    <property type="entry name" value="LRRcap"/>
    <property type="match status" value="1"/>
</dbReference>
<evidence type="ECO:0000256" key="2">
    <source>
        <dbReference type="ARBA" id="ARBA00022737"/>
    </source>
</evidence>
<dbReference type="PANTHER" id="PTHR18849:SF0">
    <property type="entry name" value="CILIA- AND FLAGELLA-ASSOCIATED PROTEIN 410-RELATED"/>
    <property type="match status" value="1"/>
</dbReference>
<dbReference type="Proteomes" id="UP001159428">
    <property type="component" value="Unassembled WGS sequence"/>
</dbReference>
<dbReference type="InterPro" id="IPR032675">
    <property type="entry name" value="LRR_dom_sf"/>
</dbReference>
<evidence type="ECO:0000259" key="4">
    <source>
        <dbReference type="SMART" id="SM00446"/>
    </source>
</evidence>
<dbReference type="GO" id="GO:0000398">
    <property type="term" value="P:mRNA splicing, via spliceosome"/>
    <property type="evidence" value="ECO:0007669"/>
    <property type="project" value="InterPro"/>
</dbReference>
<dbReference type="AlphaFoldDB" id="A0AAU9WZD6"/>
<dbReference type="SUPFAM" id="SSF52058">
    <property type="entry name" value="L domain-like"/>
    <property type="match status" value="1"/>
</dbReference>
<comment type="caution">
    <text evidence="5">The sequence shown here is derived from an EMBL/GenBank/DDBJ whole genome shotgun (WGS) entry which is preliminary data.</text>
</comment>
<dbReference type="Pfam" id="PF14580">
    <property type="entry name" value="LRR_9"/>
    <property type="match status" value="1"/>
</dbReference>
<protein>
    <recommendedName>
        <fullName evidence="4">U2A'/phosphoprotein 32 family A C-terminal domain-containing protein</fullName>
    </recommendedName>
</protein>
<dbReference type="PANTHER" id="PTHR18849">
    <property type="entry name" value="LEUCINE RICH REPEAT PROTEIN"/>
    <property type="match status" value="1"/>
</dbReference>
<organism evidence="5 6">
    <name type="scientific">Pocillopora meandrina</name>
    <dbReference type="NCBI Taxonomy" id="46732"/>
    <lineage>
        <taxon>Eukaryota</taxon>
        <taxon>Metazoa</taxon>
        <taxon>Cnidaria</taxon>
        <taxon>Anthozoa</taxon>
        <taxon>Hexacorallia</taxon>
        <taxon>Scleractinia</taxon>
        <taxon>Astrocoeniina</taxon>
        <taxon>Pocilloporidae</taxon>
        <taxon>Pocillopora</taxon>
    </lineage>
</organism>
<evidence type="ECO:0000256" key="3">
    <source>
        <dbReference type="SAM" id="MobiDB-lite"/>
    </source>
</evidence>
<proteinExistence type="predicted"/>
<dbReference type="PROSITE" id="PS51450">
    <property type="entry name" value="LRR"/>
    <property type="match status" value="2"/>
</dbReference>
<keyword evidence="1" id="KW-0433">Leucine-rich repeat</keyword>
<dbReference type="InterPro" id="IPR001611">
    <property type="entry name" value="Leu-rich_rpt"/>
</dbReference>
<dbReference type="InterPro" id="IPR003603">
    <property type="entry name" value="U2A'_phosphoprotein32A_C"/>
</dbReference>
<dbReference type="GO" id="GO:0046540">
    <property type="term" value="C:U4/U6 x U5 tri-snRNP complex"/>
    <property type="evidence" value="ECO:0007669"/>
    <property type="project" value="InterPro"/>
</dbReference>
<keyword evidence="2" id="KW-0677">Repeat</keyword>
<evidence type="ECO:0000313" key="6">
    <source>
        <dbReference type="Proteomes" id="UP001159428"/>
    </source>
</evidence>
<dbReference type="Gene3D" id="3.80.10.10">
    <property type="entry name" value="Ribonuclease Inhibitor"/>
    <property type="match status" value="1"/>
</dbReference>
<accession>A0AAU9WZD6</accession>
<dbReference type="EMBL" id="CALNXJ010000025">
    <property type="protein sequence ID" value="CAH3130984.1"/>
    <property type="molecule type" value="Genomic_DNA"/>
</dbReference>
<dbReference type="FunFam" id="3.80.10.10:FF:000094">
    <property type="entry name" value="protein C21orf2 isoform X1"/>
    <property type="match status" value="1"/>
</dbReference>
<name>A0AAU9WZD6_9CNID</name>
<gene>
    <name evidence="5" type="ORF">PMEA_00014439</name>
</gene>
<feature type="domain" description="U2A'/phosphoprotein 32 family A C-terminal" evidence="4">
    <location>
        <begin position="103"/>
        <end position="121"/>
    </location>
</feature>
<feature type="region of interest" description="Disordered" evidence="3">
    <location>
        <begin position="268"/>
        <end position="294"/>
    </location>
</feature>
<sequence>MSRLTEQQILSRARASSLENVKNLNFWGSDLSDISVLRQMPNVEVLSLSVNNISSLEDFAHCPRLRELYLRKNNIEDISEIGCLKNLPKLRVLWLSDNPCANVEHYRMTVLKNLPKLTKLDTVVVEESEVEEAAKEGTEIKTPDEIPVHDLELTATVGKDALKTVSALSEDANQQVSTEKGDPESAQSNLVNETNKLRAQLGLKPLMLDDQTNGVTTMAATDSHRTEPVTVSPTPRSQNILSAVLTLVQELDRTSLLTLRQEIDQHLQDLNDDVESKPYSENKPPPNEKEAMVD</sequence>
<dbReference type="GO" id="GO:0097733">
    <property type="term" value="C:photoreceptor cell cilium"/>
    <property type="evidence" value="ECO:0007669"/>
    <property type="project" value="UniProtKB-ARBA"/>
</dbReference>
<dbReference type="Pfam" id="PF19252">
    <property type="entry name" value="HIND"/>
    <property type="match status" value="1"/>
</dbReference>
<dbReference type="GO" id="GO:0036064">
    <property type="term" value="C:ciliary basal body"/>
    <property type="evidence" value="ECO:0007669"/>
    <property type="project" value="UniProtKB-ARBA"/>
</dbReference>
<evidence type="ECO:0000313" key="5">
    <source>
        <dbReference type="EMBL" id="CAH3130984.1"/>
    </source>
</evidence>
<dbReference type="InterPro" id="IPR045347">
    <property type="entry name" value="HIND"/>
</dbReference>
<keyword evidence="6" id="KW-1185">Reference proteome</keyword>
<evidence type="ECO:0000256" key="1">
    <source>
        <dbReference type="ARBA" id="ARBA00022614"/>
    </source>
</evidence>
<reference evidence="5 6" key="1">
    <citation type="submission" date="2022-05" db="EMBL/GenBank/DDBJ databases">
        <authorList>
            <consortium name="Genoscope - CEA"/>
            <person name="William W."/>
        </authorList>
    </citation>
    <scope>NUCLEOTIDE SEQUENCE [LARGE SCALE GENOMIC DNA]</scope>
</reference>